<keyword evidence="3" id="KW-0813">Transport</keyword>
<dbReference type="PROSITE" id="PS50283">
    <property type="entry name" value="NA_SOLUT_SYMP_3"/>
    <property type="match status" value="1"/>
</dbReference>
<name>H3AM95_LATCH</name>
<reference evidence="15" key="3">
    <citation type="submission" date="2025-09" db="UniProtKB">
        <authorList>
            <consortium name="Ensembl"/>
        </authorList>
    </citation>
    <scope>IDENTIFICATION</scope>
</reference>
<evidence type="ECO:0000256" key="1">
    <source>
        <dbReference type="ARBA" id="ARBA00004141"/>
    </source>
</evidence>
<dbReference type="GO" id="GO:0005307">
    <property type="term" value="F:choline:sodium symporter activity"/>
    <property type="evidence" value="ECO:0007669"/>
    <property type="project" value="TreeGrafter"/>
</dbReference>
<dbReference type="InParanoid" id="H3AM95"/>
<keyword evidence="9" id="KW-0406">Ion transport</keyword>
<dbReference type="EMBL" id="AFYH01186870">
    <property type="status" value="NOT_ANNOTATED_CDS"/>
    <property type="molecule type" value="Genomic_DNA"/>
</dbReference>
<keyword evidence="12" id="KW-0739">Sodium transport</keyword>
<feature type="transmembrane region" description="Helical" evidence="14">
    <location>
        <begin position="6"/>
        <end position="26"/>
    </location>
</feature>
<evidence type="ECO:0000256" key="9">
    <source>
        <dbReference type="ARBA" id="ARBA00023065"/>
    </source>
</evidence>
<feature type="transmembrane region" description="Helical" evidence="14">
    <location>
        <begin position="168"/>
        <end position="187"/>
    </location>
</feature>
<evidence type="ECO:0000313" key="16">
    <source>
        <dbReference type="Proteomes" id="UP000008672"/>
    </source>
</evidence>
<keyword evidence="4 14" id="KW-0812">Transmembrane</keyword>
<dbReference type="PANTHER" id="PTHR45897">
    <property type="entry name" value="HIGH-AFFINITY CHOLINE TRANSPORTER 1"/>
    <property type="match status" value="1"/>
</dbReference>
<feature type="transmembrane region" description="Helical" evidence="14">
    <location>
        <begin position="82"/>
        <end position="105"/>
    </location>
</feature>
<keyword evidence="11" id="KW-0325">Glycoprotein</keyword>
<dbReference type="STRING" id="7897.ENSLACP00000010766"/>
<dbReference type="PANTHER" id="PTHR45897:SF5">
    <property type="entry name" value="HIGH AFFINITY CHOLINE TRANSPORTER 1"/>
    <property type="match status" value="1"/>
</dbReference>
<evidence type="ECO:0000256" key="5">
    <source>
        <dbReference type="ARBA" id="ARBA00022847"/>
    </source>
</evidence>
<keyword evidence="8" id="KW-0915">Sodium</keyword>
<dbReference type="HOGENOM" id="CLU_018808_10_0_1"/>
<keyword evidence="7 14" id="KW-1133">Transmembrane helix</keyword>
<evidence type="ECO:0000256" key="12">
    <source>
        <dbReference type="ARBA" id="ARBA00023201"/>
    </source>
</evidence>
<evidence type="ECO:0000256" key="11">
    <source>
        <dbReference type="ARBA" id="ARBA00023180"/>
    </source>
</evidence>
<evidence type="ECO:0000256" key="14">
    <source>
        <dbReference type="SAM" id="Phobius"/>
    </source>
</evidence>
<feature type="transmembrane region" description="Helical" evidence="14">
    <location>
        <begin position="382"/>
        <end position="403"/>
    </location>
</feature>
<feature type="transmembrane region" description="Helical" evidence="14">
    <location>
        <begin position="275"/>
        <end position="303"/>
    </location>
</feature>
<evidence type="ECO:0000256" key="13">
    <source>
        <dbReference type="RuleBase" id="RU362091"/>
    </source>
</evidence>
<dbReference type="InterPro" id="IPR001734">
    <property type="entry name" value="Na/solute_symporter"/>
</dbReference>
<evidence type="ECO:0000256" key="3">
    <source>
        <dbReference type="ARBA" id="ARBA00022448"/>
    </source>
</evidence>
<reference evidence="15" key="2">
    <citation type="submission" date="2025-08" db="UniProtKB">
        <authorList>
            <consortium name="Ensembl"/>
        </authorList>
    </citation>
    <scope>IDENTIFICATION</scope>
</reference>
<feature type="transmembrane region" description="Helical" evidence="14">
    <location>
        <begin position="194"/>
        <end position="212"/>
    </location>
</feature>
<comment type="similarity">
    <text evidence="2 13">Belongs to the sodium:solute symporter (SSF) (TC 2.A.21) family.</text>
</comment>
<dbReference type="EMBL" id="AFYH01186871">
    <property type="status" value="NOT_ANNOTATED_CDS"/>
    <property type="molecule type" value="Genomic_DNA"/>
</dbReference>
<keyword evidence="5" id="KW-0769">Symport</keyword>
<dbReference type="Gene3D" id="1.20.1730.10">
    <property type="entry name" value="Sodium/glucose cotransporter"/>
    <property type="match status" value="1"/>
</dbReference>
<dbReference type="EMBL" id="AFYH01186872">
    <property type="status" value="NOT_ANNOTATED_CDS"/>
    <property type="molecule type" value="Genomic_DNA"/>
</dbReference>
<feature type="transmembrane region" description="Helical" evidence="14">
    <location>
        <begin position="47"/>
        <end position="70"/>
    </location>
</feature>
<evidence type="ECO:0008006" key="17">
    <source>
        <dbReference type="Google" id="ProtNLM"/>
    </source>
</evidence>
<feature type="transmembrane region" description="Helical" evidence="14">
    <location>
        <begin position="245"/>
        <end position="263"/>
    </location>
</feature>
<dbReference type="Proteomes" id="UP000008672">
    <property type="component" value="Unassembled WGS sequence"/>
</dbReference>
<reference evidence="16" key="1">
    <citation type="submission" date="2011-08" db="EMBL/GenBank/DDBJ databases">
        <title>The draft genome of Latimeria chalumnae.</title>
        <authorList>
            <person name="Di Palma F."/>
            <person name="Alfoldi J."/>
            <person name="Johnson J."/>
            <person name="Berlin A."/>
            <person name="Gnerre S."/>
            <person name="Jaffe D."/>
            <person name="MacCallum I."/>
            <person name="Young S."/>
            <person name="Walker B.J."/>
            <person name="Lander E."/>
            <person name="Lindblad-Toh K."/>
        </authorList>
    </citation>
    <scope>NUCLEOTIDE SEQUENCE [LARGE SCALE GENOMIC DNA]</scope>
    <source>
        <strain evidence="16">Wild caught</strain>
    </source>
</reference>
<dbReference type="Ensembl" id="ENSLACT00000010846.1">
    <property type="protein sequence ID" value="ENSLACP00000010766.1"/>
    <property type="gene ID" value="ENSLACG00000009479.1"/>
</dbReference>
<evidence type="ECO:0000256" key="4">
    <source>
        <dbReference type="ARBA" id="ARBA00022692"/>
    </source>
</evidence>
<evidence type="ECO:0000256" key="8">
    <source>
        <dbReference type="ARBA" id="ARBA00023053"/>
    </source>
</evidence>
<evidence type="ECO:0000313" key="15">
    <source>
        <dbReference type="Ensembl" id="ENSLACP00000010766.1"/>
    </source>
</evidence>
<keyword evidence="6" id="KW-0530">Neurotransmitter biosynthesis</keyword>
<accession>H3AM95</accession>
<dbReference type="Pfam" id="PF00474">
    <property type="entry name" value="SSF"/>
    <property type="match status" value="1"/>
</dbReference>
<evidence type="ECO:0000256" key="2">
    <source>
        <dbReference type="ARBA" id="ARBA00006434"/>
    </source>
</evidence>
<dbReference type="InterPro" id="IPR052244">
    <property type="entry name" value="Choline_transporter"/>
</dbReference>
<dbReference type="GO" id="GO:0005886">
    <property type="term" value="C:plasma membrane"/>
    <property type="evidence" value="ECO:0007669"/>
    <property type="project" value="TreeGrafter"/>
</dbReference>
<feature type="transmembrane region" description="Helical" evidence="14">
    <location>
        <begin position="409"/>
        <end position="432"/>
    </location>
</feature>
<protein>
    <recommendedName>
        <fullName evidence="17">Solute carrier family 5 member 7</fullName>
    </recommendedName>
</protein>
<dbReference type="EMBL" id="AFYH01186869">
    <property type="status" value="NOT_ANNOTATED_CDS"/>
    <property type="molecule type" value="Genomic_DNA"/>
</dbReference>
<dbReference type="CDD" id="cd11474">
    <property type="entry name" value="SLC5sbd_CHT"/>
    <property type="match status" value="1"/>
</dbReference>
<comment type="subcellular location">
    <subcellularLocation>
        <location evidence="1">Membrane</location>
        <topology evidence="1">Multi-pass membrane protein</topology>
    </subcellularLocation>
</comment>
<dbReference type="GO" id="GO:0008292">
    <property type="term" value="P:acetylcholine biosynthetic process"/>
    <property type="evidence" value="ECO:0007669"/>
    <property type="project" value="TreeGrafter"/>
</dbReference>
<proteinExistence type="inferred from homology"/>
<evidence type="ECO:0000256" key="10">
    <source>
        <dbReference type="ARBA" id="ARBA00023136"/>
    </source>
</evidence>
<keyword evidence="16" id="KW-1185">Reference proteome</keyword>
<dbReference type="InterPro" id="IPR038377">
    <property type="entry name" value="Na/Glc_symporter_sf"/>
</dbReference>
<dbReference type="eggNOG" id="KOG3761">
    <property type="taxonomic scope" value="Eukaryota"/>
</dbReference>
<sequence length="489" mass="53436">MSIHIAGIVTSIAFYILILTVGLWAAKKSAKIEARCQGDRIEVAIIGGRNLGVVVGVLTTTATWVGGAYINGTAEMVYRPDAGLVWTIGPWAAVLALIIDFFFFFENIKLRSRPPNEWQDQLQQSYGRLLVGLQKFPHIVQSKYLVSSVYSHTTGTTASVILDINKSLSIAISAFVVMIYTLLGGFYSVAYTDVVQLACIFIGLWLCVPFALGNPAVSNIGFTASHELFQNPWMGRLDEAYAGKWWDTVLLLVLGAIPWQGYFQRVLASSSPERALAMSIIGGLGSCLMALPSVLIGSVAASTDWNQTSYGLPSPYEREESSMILPLVLHHLCPPYVSIFGIGAISAAVMSSTDSSLLSSSSMFAHNIYKVIFRTRASEKEVLYVMKASVIVFGLLAMGLALFTSSVYGLWVLGSDIVYVVLFPQLVCVLYLPHVNKYGFIVGCITGAGFRIIGGEPLFNIPALIQYPGGYWKESHYIQLFPFKTFSML</sequence>
<evidence type="ECO:0000256" key="6">
    <source>
        <dbReference type="ARBA" id="ARBA00022979"/>
    </source>
</evidence>
<organism evidence="15 16">
    <name type="scientific">Latimeria chalumnae</name>
    <name type="common">Coelacanth</name>
    <dbReference type="NCBI Taxonomy" id="7897"/>
    <lineage>
        <taxon>Eukaryota</taxon>
        <taxon>Metazoa</taxon>
        <taxon>Chordata</taxon>
        <taxon>Craniata</taxon>
        <taxon>Vertebrata</taxon>
        <taxon>Euteleostomi</taxon>
        <taxon>Coelacanthiformes</taxon>
        <taxon>Coelacanthidae</taxon>
        <taxon>Latimeria</taxon>
    </lineage>
</organism>
<dbReference type="GeneTree" id="ENSGT00940000163454"/>
<dbReference type="AlphaFoldDB" id="H3AM95"/>
<evidence type="ECO:0000256" key="7">
    <source>
        <dbReference type="ARBA" id="ARBA00022989"/>
    </source>
</evidence>
<keyword evidence="10 14" id="KW-0472">Membrane</keyword>